<evidence type="ECO:0000313" key="2">
    <source>
        <dbReference type="Proteomes" id="UP000271098"/>
    </source>
</evidence>
<keyword evidence="2" id="KW-1185">Reference proteome</keyword>
<reference evidence="3" key="1">
    <citation type="submission" date="2016-06" db="UniProtKB">
        <authorList>
            <consortium name="WormBaseParasite"/>
        </authorList>
    </citation>
    <scope>IDENTIFICATION</scope>
</reference>
<dbReference type="EMBL" id="UYRT01087364">
    <property type="protein sequence ID" value="VDN32481.1"/>
    <property type="molecule type" value="Genomic_DNA"/>
</dbReference>
<evidence type="ECO:0000313" key="1">
    <source>
        <dbReference type="EMBL" id="VDN32481.1"/>
    </source>
</evidence>
<dbReference type="AlphaFoldDB" id="A0A183ECV7"/>
<reference evidence="1 2" key="2">
    <citation type="submission" date="2018-11" db="EMBL/GenBank/DDBJ databases">
        <authorList>
            <consortium name="Pathogen Informatics"/>
        </authorList>
    </citation>
    <scope>NUCLEOTIDE SEQUENCE [LARGE SCALE GENOMIC DNA]</scope>
</reference>
<protein>
    <submittedName>
        <fullName evidence="1 3">Uncharacterized protein</fullName>
    </submittedName>
</protein>
<dbReference type="Proteomes" id="UP000271098">
    <property type="component" value="Unassembled WGS sequence"/>
</dbReference>
<sequence>MSSEGLSSTATLNGGSTVAAVSAITQIAVPKTRSREAVDAFLLSYSFTIAPLRICAAVVQQCKIELTKVVLNAVLFCPTESWLGESVKKHGQT</sequence>
<name>A0A183ECV7_9BILA</name>
<proteinExistence type="predicted"/>
<organism evidence="3">
    <name type="scientific">Gongylonema pulchrum</name>
    <dbReference type="NCBI Taxonomy" id="637853"/>
    <lineage>
        <taxon>Eukaryota</taxon>
        <taxon>Metazoa</taxon>
        <taxon>Ecdysozoa</taxon>
        <taxon>Nematoda</taxon>
        <taxon>Chromadorea</taxon>
        <taxon>Rhabditida</taxon>
        <taxon>Spirurina</taxon>
        <taxon>Spiruromorpha</taxon>
        <taxon>Spiruroidea</taxon>
        <taxon>Gongylonematidae</taxon>
        <taxon>Gongylonema</taxon>
    </lineage>
</organism>
<gene>
    <name evidence="1" type="ORF">GPUH_LOCUS18800</name>
</gene>
<accession>A0A183ECV7</accession>
<dbReference type="WBParaSite" id="GPUH_0001882301-mRNA-1">
    <property type="protein sequence ID" value="GPUH_0001882301-mRNA-1"/>
    <property type="gene ID" value="GPUH_0001882301"/>
</dbReference>
<evidence type="ECO:0000313" key="3">
    <source>
        <dbReference type="WBParaSite" id="GPUH_0001882301-mRNA-1"/>
    </source>
</evidence>